<dbReference type="GO" id="GO:0004719">
    <property type="term" value="F:protein-L-isoaspartate (D-aspartate) O-methyltransferase activity"/>
    <property type="evidence" value="ECO:0007669"/>
    <property type="project" value="UniProtKB-EC"/>
</dbReference>
<dbReference type="Gene3D" id="3.40.50.150">
    <property type="entry name" value="Vaccinia Virus protein VP39"/>
    <property type="match status" value="1"/>
</dbReference>
<dbReference type="Proteomes" id="UP000584374">
    <property type="component" value="Unassembled WGS sequence"/>
</dbReference>
<evidence type="ECO:0000256" key="8">
    <source>
        <dbReference type="ARBA" id="ARBA00022691"/>
    </source>
</evidence>
<accession>A0A840QGC4</accession>
<evidence type="ECO:0000256" key="5">
    <source>
        <dbReference type="ARBA" id="ARBA00022490"/>
    </source>
</evidence>
<reference evidence="12 13" key="1">
    <citation type="submission" date="2020-08" db="EMBL/GenBank/DDBJ databases">
        <title>Sequencing the genomes of 1000 actinobacteria strains.</title>
        <authorList>
            <person name="Klenk H.-P."/>
        </authorList>
    </citation>
    <scope>NUCLEOTIDE SEQUENCE [LARGE SCALE GENOMIC DNA]</scope>
    <source>
        <strain evidence="12 13">DSM 45584</strain>
    </source>
</reference>
<protein>
    <recommendedName>
        <fullName evidence="4">Protein-L-isoaspartate O-methyltransferase</fullName>
        <ecNumber evidence="3">2.1.1.77</ecNumber>
    </recommendedName>
    <alternativeName>
        <fullName evidence="11">L-isoaspartyl protein carboxyl methyltransferase</fullName>
    </alternativeName>
    <alternativeName>
        <fullName evidence="9">Protein L-isoaspartyl methyltransferase</fullName>
    </alternativeName>
    <alternativeName>
        <fullName evidence="10">Protein-beta-aspartate methyltransferase</fullName>
    </alternativeName>
</protein>
<evidence type="ECO:0000256" key="2">
    <source>
        <dbReference type="ARBA" id="ARBA00005369"/>
    </source>
</evidence>
<evidence type="ECO:0000256" key="1">
    <source>
        <dbReference type="ARBA" id="ARBA00004496"/>
    </source>
</evidence>
<evidence type="ECO:0000256" key="10">
    <source>
        <dbReference type="ARBA" id="ARBA00031323"/>
    </source>
</evidence>
<evidence type="ECO:0000256" key="9">
    <source>
        <dbReference type="ARBA" id="ARBA00030757"/>
    </source>
</evidence>
<dbReference type="EC" id="2.1.1.77" evidence="3"/>
<dbReference type="GO" id="GO:0005737">
    <property type="term" value="C:cytoplasm"/>
    <property type="evidence" value="ECO:0007669"/>
    <property type="project" value="UniProtKB-SubCell"/>
</dbReference>
<dbReference type="PANTHER" id="PTHR11579">
    <property type="entry name" value="PROTEIN-L-ISOASPARTATE O-METHYLTRANSFERASE"/>
    <property type="match status" value="1"/>
</dbReference>
<dbReference type="InterPro" id="IPR029063">
    <property type="entry name" value="SAM-dependent_MTases_sf"/>
</dbReference>
<evidence type="ECO:0000313" key="13">
    <source>
        <dbReference type="Proteomes" id="UP000584374"/>
    </source>
</evidence>
<comment type="subcellular location">
    <subcellularLocation>
        <location evidence="1">Cytoplasm</location>
    </subcellularLocation>
</comment>
<dbReference type="SUPFAM" id="SSF53335">
    <property type="entry name" value="S-adenosyl-L-methionine-dependent methyltransferases"/>
    <property type="match status" value="1"/>
</dbReference>
<name>A0A840QGC4_9PSEU</name>
<dbReference type="EMBL" id="JACHIW010000002">
    <property type="protein sequence ID" value="MBB5159157.1"/>
    <property type="molecule type" value="Genomic_DNA"/>
</dbReference>
<dbReference type="Pfam" id="PF01135">
    <property type="entry name" value="PCMT"/>
    <property type="match status" value="1"/>
</dbReference>
<dbReference type="CDD" id="cd02440">
    <property type="entry name" value="AdoMet_MTases"/>
    <property type="match status" value="1"/>
</dbReference>
<keyword evidence="7 12" id="KW-0808">Transferase</keyword>
<dbReference type="InterPro" id="IPR000682">
    <property type="entry name" value="PCMT"/>
</dbReference>
<evidence type="ECO:0000256" key="6">
    <source>
        <dbReference type="ARBA" id="ARBA00022603"/>
    </source>
</evidence>
<dbReference type="AlphaFoldDB" id="A0A840QGC4"/>
<dbReference type="RefSeq" id="WP_221468347.1">
    <property type="nucleotide sequence ID" value="NZ_JACHIW010000002.1"/>
</dbReference>
<evidence type="ECO:0000256" key="4">
    <source>
        <dbReference type="ARBA" id="ARBA00013346"/>
    </source>
</evidence>
<evidence type="ECO:0000313" key="12">
    <source>
        <dbReference type="EMBL" id="MBB5159157.1"/>
    </source>
</evidence>
<keyword evidence="13" id="KW-1185">Reference proteome</keyword>
<keyword evidence="6 12" id="KW-0489">Methyltransferase</keyword>
<dbReference type="GO" id="GO:0032259">
    <property type="term" value="P:methylation"/>
    <property type="evidence" value="ECO:0007669"/>
    <property type="project" value="UniProtKB-KW"/>
</dbReference>
<evidence type="ECO:0000256" key="3">
    <source>
        <dbReference type="ARBA" id="ARBA00011890"/>
    </source>
</evidence>
<gene>
    <name evidence="12" type="ORF">BJ970_006756</name>
</gene>
<comment type="caution">
    <text evidence="12">The sequence shown here is derived from an EMBL/GenBank/DDBJ whole genome shotgun (WGS) entry which is preliminary data.</text>
</comment>
<keyword evidence="8" id="KW-0949">S-adenosyl-L-methionine</keyword>
<organism evidence="12 13">
    <name type="scientific">Saccharopolyspora phatthalungensis</name>
    <dbReference type="NCBI Taxonomy" id="664693"/>
    <lineage>
        <taxon>Bacteria</taxon>
        <taxon>Bacillati</taxon>
        <taxon>Actinomycetota</taxon>
        <taxon>Actinomycetes</taxon>
        <taxon>Pseudonocardiales</taxon>
        <taxon>Pseudonocardiaceae</taxon>
        <taxon>Saccharopolyspora</taxon>
    </lineage>
</organism>
<evidence type="ECO:0000256" key="11">
    <source>
        <dbReference type="ARBA" id="ARBA00031350"/>
    </source>
</evidence>
<dbReference type="PANTHER" id="PTHR11579:SF0">
    <property type="entry name" value="PROTEIN-L-ISOASPARTATE(D-ASPARTATE) O-METHYLTRANSFERASE"/>
    <property type="match status" value="1"/>
</dbReference>
<keyword evidence="5" id="KW-0963">Cytoplasm</keyword>
<evidence type="ECO:0000256" key="7">
    <source>
        <dbReference type="ARBA" id="ARBA00022679"/>
    </source>
</evidence>
<sequence length="192" mass="20905">MNADTTTSAEELRNVMVDKIVEEHQWRGLPLRADVERALRKVPRELFIPGVSVEDAYADTAVITKRENNMNLSSVSAPNVIADMLNQAHGQHILEIGSGGYNAALLREIAGPNGSVTTVDIDEDVTDRARACLDAAGYSDVKVVCADAEFEIESGRRYDLIIVTVGSWDIPTAWVDQLTNDGTLVVPLRTLG</sequence>
<proteinExistence type="inferred from homology"/>
<comment type="similarity">
    <text evidence="2">Belongs to the methyltransferase superfamily. L-isoaspartyl/D-aspartyl protein methyltransferase family.</text>
</comment>